<feature type="transmembrane region" description="Helical" evidence="1">
    <location>
        <begin position="63"/>
        <end position="81"/>
    </location>
</feature>
<comment type="caution">
    <text evidence="2">The sequence shown here is derived from an EMBL/GenBank/DDBJ whole genome shotgun (WGS) entry which is preliminary data.</text>
</comment>
<name>A0AAN6TEU9_9PEZI</name>
<dbReference type="InterPro" id="IPR021514">
    <property type="entry name" value="DUF3176"/>
</dbReference>
<evidence type="ECO:0000313" key="2">
    <source>
        <dbReference type="EMBL" id="KAK4113134.1"/>
    </source>
</evidence>
<keyword evidence="1" id="KW-0812">Transmembrane</keyword>
<proteinExistence type="predicted"/>
<keyword evidence="1" id="KW-1133">Transmembrane helix</keyword>
<gene>
    <name evidence="2" type="ORF">N656DRAFT_644140</name>
</gene>
<dbReference type="EMBL" id="MU853340">
    <property type="protein sequence ID" value="KAK4113134.1"/>
    <property type="molecule type" value="Genomic_DNA"/>
</dbReference>
<keyword evidence="3" id="KW-1185">Reference proteome</keyword>
<dbReference type="AlphaFoldDB" id="A0AAN6TEU9"/>
<sequence length="129" mass="13890">MQPGVLLAYMSTIANALLAIAFAEAVVIGYWARALRGVPLSNLHYNWSGGTGMKEALIALSRGRAVFVSTVCLLVAITSLLRGPLMQRSSHVRTETILNTGNITLRLGHNVDPDAAGYTEDRGRSVFSF</sequence>
<dbReference type="Pfam" id="PF11374">
    <property type="entry name" value="DUF3176"/>
    <property type="match status" value="1"/>
</dbReference>
<evidence type="ECO:0000313" key="3">
    <source>
        <dbReference type="Proteomes" id="UP001302812"/>
    </source>
</evidence>
<dbReference type="Proteomes" id="UP001302812">
    <property type="component" value="Unassembled WGS sequence"/>
</dbReference>
<dbReference type="GeneID" id="89934554"/>
<dbReference type="RefSeq" id="XP_064670704.1">
    <property type="nucleotide sequence ID" value="XM_064810429.1"/>
</dbReference>
<evidence type="ECO:0000256" key="1">
    <source>
        <dbReference type="SAM" id="Phobius"/>
    </source>
</evidence>
<protein>
    <submittedName>
        <fullName evidence="2">Uncharacterized protein</fullName>
    </submittedName>
</protein>
<reference evidence="2" key="1">
    <citation type="journal article" date="2023" name="Mol. Phylogenet. Evol.">
        <title>Genome-scale phylogeny and comparative genomics of the fungal order Sordariales.</title>
        <authorList>
            <person name="Hensen N."/>
            <person name="Bonometti L."/>
            <person name="Westerberg I."/>
            <person name="Brannstrom I.O."/>
            <person name="Guillou S."/>
            <person name="Cros-Aarteil S."/>
            <person name="Calhoun S."/>
            <person name="Haridas S."/>
            <person name="Kuo A."/>
            <person name="Mondo S."/>
            <person name="Pangilinan J."/>
            <person name="Riley R."/>
            <person name="LaButti K."/>
            <person name="Andreopoulos B."/>
            <person name="Lipzen A."/>
            <person name="Chen C."/>
            <person name="Yan M."/>
            <person name="Daum C."/>
            <person name="Ng V."/>
            <person name="Clum A."/>
            <person name="Steindorff A."/>
            <person name="Ohm R.A."/>
            <person name="Martin F."/>
            <person name="Silar P."/>
            <person name="Natvig D.O."/>
            <person name="Lalanne C."/>
            <person name="Gautier V."/>
            <person name="Ament-Velasquez S.L."/>
            <person name="Kruys A."/>
            <person name="Hutchinson M.I."/>
            <person name="Powell A.J."/>
            <person name="Barry K."/>
            <person name="Miller A.N."/>
            <person name="Grigoriev I.V."/>
            <person name="Debuchy R."/>
            <person name="Gladieux P."/>
            <person name="Hiltunen Thoren M."/>
            <person name="Johannesson H."/>
        </authorList>
    </citation>
    <scope>NUCLEOTIDE SEQUENCE</scope>
    <source>
        <strain evidence="2">CBS 508.74</strain>
    </source>
</reference>
<dbReference type="PANTHER" id="PTHR37576:SF2">
    <property type="entry name" value="DEFECT AT LOW TEMPERATURE PROTEIN 1"/>
    <property type="match status" value="1"/>
</dbReference>
<keyword evidence="1" id="KW-0472">Membrane</keyword>
<dbReference type="PANTHER" id="PTHR37576">
    <property type="entry name" value="DEFECT AT LOW TEMPERATURE PROTEIN 1"/>
    <property type="match status" value="1"/>
</dbReference>
<feature type="transmembrane region" description="Helical" evidence="1">
    <location>
        <begin position="7"/>
        <end position="32"/>
    </location>
</feature>
<organism evidence="2 3">
    <name type="scientific">Canariomyces notabilis</name>
    <dbReference type="NCBI Taxonomy" id="2074819"/>
    <lineage>
        <taxon>Eukaryota</taxon>
        <taxon>Fungi</taxon>
        <taxon>Dikarya</taxon>
        <taxon>Ascomycota</taxon>
        <taxon>Pezizomycotina</taxon>
        <taxon>Sordariomycetes</taxon>
        <taxon>Sordariomycetidae</taxon>
        <taxon>Sordariales</taxon>
        <taxon>Chaetomiaceae</taxon>
        <taxon>Canariomyces</taxon>
    </lineage>
</organism>
<accession>A0AAN6TEU9</accession>
<reference evidence="2" key="2">
    <citation type="submission" date="2023-05" db="EMBL/GenBank/DDBJ databases">
        <authorList>
            <consortium name="Lawrence Berkeley National Laboratory"/>
            <person name="Steindorff A."/>
            <person name="Hensen N."/>
            <person name="Bonometti L."/>
            <person name="Westerberg I."/>
            <person name="Brannstrom I.O."/>
            <person name="Guillou S."/>
            <person name="Cros-Aarteil S."/>
            <person name="Calhoun S."/>
            <person name="Haridas S."/>
            <person name="Kuo A."/>
            <person name="Mondo S."/>
            <person name="Pangilinan J."/>
            <person name="Riley R."/>
            <person name="Labutti K."/>
            <person name="Andreopoulos B."/>
            <person name="Lipzen A."/>
            <person name="Chen C."/>
            <person name="Yanf M."/>
            <person name="Daum C."/>
            <person name="Ng V."/>
            <person name="Clum A."/>
            <person name="Ohm R."/>
            <person name="Martin F."/>
            <person name="Silar P."/>
            <person name="Natvig D."/>
            <person name="Lalanne C."/>
            <person name="Gautier V."/>
            <person name="Ament-Velasquez S.L."/>
            <person name="Kruys A."/>
            <person name="Hutchinson M.I."/>
            <person name="Powell A.J."/>
            <person name="Barry K."/>
            <person name="Miller A.N."/>
            <person name="Grigoriev I.V."/>
            <person name="Debuchy R."/>
            <person name="Gladieux P."/>
            <person name="Thoren M.H."/>
            <person name="Johannesson H."/>
        </authorList>
    </citation>
    <scope>NUCLEOTIDE SEQUENCE</scope>
    <source>
        <strain evidence="2">CBS 508.74</strain>
    </source>
</reference>